<feature type="chain" id="PRO_5031546705" description="SH3b domain-containing protein" evidence="1">
    <location>
        <begin position="20"/>
        <end position="462"/>
    </location>
</feature>
<dbReference type="InterPro" id="IPR017853">
    <property type="entry name" value="GH"/>
</dbReference>
<dbReference type="Pfam" id="PF08239">
    <property type="entry name" value="SH3_3"/>
    <property type="match status" value="1"/>
</dbReference>
<keyword evidence="1" id="KW-0732">Signal</keyword>
<proteinExistence type="predicted"/>
<dbReference type="InterPro" id="IPR003646">
    <property type="entry name" value="SH3-like_bac-type"/>
</dbReference>
<dbReference type="SUPFAM" id="SSF51445">
    <property type="entry name" value="(Trans)glycosidases"/>
    <property type="match status" value="1"/>
</dbReference>
<evidence type="ECO:0000259" key="2">
    <source>
        <dbReference type="PROSITE" id="PS51781"/>
    </source>
</evidence>
<evidence type="ECO:0000256" key="1">
    <source>
        <dbReference type="SAM" id="SignalP"/>
    </source>
</evidence>
<evidence type="ECO:0000313" key="3">
    <source>
        <dbReference type="EMBL" id="CAE0251351.1"/>
    </source>
</evidence>
<protein>
    <recommendedName>
        <fullName evidence="2">SH3b domain-containing protein</fullName>
    </recommendedName>
</protein>
<feature type="domain" description="SH3b" evidence="2">
    <location>
        <begin position="35"/>
        <end position="107"/>
    </location>
</feature>
<dbReference type="PROSITE" id="PS51781">
    <property type="entry name" value="SH3B"/>
    <property type="match status" value="1"/>
</dbReference>
<sequence>MAFSVYSAFFFITLVCVQALPLKGRTDWGEEARGSGSKCVSASATAGVHVRSGACTNATVVASITPFTTVTVTGDEVKGCGYSWAPITVVGSGVTGWVASSFLSDCEYASSNKFGVGLVSEGNQAQWDLTKAMVGDGGWILLIFAGVDLSATGPAQSWVDAVNYVFQQGLNVVLRIGPGWGQSHFRDLADGAAQGDYTHYTHLAQAYVNVLKGIPTPASTSAYSGRQLLIQIHNEPDLCYEWFCGTAASSPIGYEEMAKEYASFFRDTADAIHAMGDDSLKVSIGALAPGGALQCGCCGASACSGDSPGITGLQYMQAMQAAVPGVFDRLDFLTSHSYPANGIGYGFNVPFDQAAPGLTYFEKELQTIGRDLPVAITETGWCTHRDGMPTCTEDQKGQWYTQAYQQVWLPDNRIIAVTPFMLQDKVWGDQDGYAFVMTDGTQLPAFTNVKGLRCSTLGGDGC</sequence>
<dbReference type="Gene3D" id="3.20.20.80">
    <property type="entry name" value="Glycosidases"/>
    <property type="match status" value="1"/>
</dbReference>
<organism evidence="3">
    <name type="scientific">Palpitomonas bilix</name>
    <dbReference type="NCBI Taxonomy" id="652834"/>
    <lineage>
        <taxon>Eukaryota</taxon>
        <taxon>Eukaryota incertae sedis</taxon>
    </lineage>
</organism>
<dbReference type="Gene3D" id="2.30.30.40">
    <property type="entry name" value="SH3 Domains"/>
    <property type="match status" value="1"/>
</dbReference>
<feature type="signal peptide" evidence="1">
    <location>
        <begin position="1"/>
        <end position="19"/>
    </location>
</feature>
<gene>
    <name evidence="3" type="ORF">PBIL07802_LOCUS13560</name>
</gene>
<accession>A0A7S3DAB6</accession>
<reference evidence="3" key="1">
    <citation type="submission" date="2021-01" db="EMBL/GenBank/DDBJ databases">
        <authorList>
            <person name="Corre E."/>
            <person name="Pelletier E."/>
            <person name="Niang G."/>
            <person name="Scheremetjew M."/>
            <person name="Finn R."/>
            <person name="Kale V."/>
            <person name="Holt S."/>
            <person name="Cochrane G."/>
            <person name="Meng A."/>
            <person name="Brown T."/>
            <person name="Cohen L."/>
        </authorList>
    </citation>
    <scope>NUCLEOTIDE SEQUENCE</scope>
    <source>
        <strain evidence="3">NIES-2562</strain>
    </source>
</reference>
<name>A0A7S3DAB6_9EUKA</name>
<dbReference type="EMBL" id="HBIB01020952">
    <property type="protein sequence ID" value="CAE0251351.1"/>
    <property type="molecule type" value="Transcribed_RNA"/>
</dbReference>
<dbReference type="AlphaFoldDB" id="A0A7S3DAB6"/>